<keyword evidence="2" id="KW-1185">Reference proteome</keyword>
<protein>
    <submittedName>
        <fullName evidence="1">Uncharacterized protein</fullName>
    </submittedName>
</protein>
<dbReference type="Proteomes" id="UP001210130">
    <property type="component" value="Chromosome"/>
</dbReference>
<dbReference type="EMBL" id="CP112887">
    <property type="protein sequence ID" value="WBW59142.1"/>
    <property type="molecule type" value="Genomic_DNA"/>
</dbReference>
<accession>A0AAJ5QNI3</accession>
<evidence type="ECO:0000313" key="1">
    <source>
        <dbReference type="EMBL" id="WBW59142.1"/>
    </source>
</evidence>
<organism evidence="1 2">
    <name type="scientific">Klebsiella electrica</name>
    <dbReference type="NCBI Taxonomy" id="1259973"/>
    <lineage>
        <taxon>Bacteria</taxon>
        <taxon>Pseudomonadati</taxon>
        <taxon>Pseudomonadota</taxon>
        <taxon>Gammaproteobacteria</taxon>
        <taxon>Enterobacterales</taxon>
        <taxon>Enterobacteriaceae</taxon>
        <taxon>Klebsiella/Raoultella group</taxon>
        <taxon>Klebsiella</taxon>
    </lineage>
</organism>
<proteinExistence type="predicted"/>
<gene>
    <name evidence="1" type="ORF">OR613_13875</name>
</gene>
<sequence>MDSMPALFREWDPAFIDPQKFKDNVLALGIWLTMSACRPSWSPR</sequence>
<dbReference type="AlphaFoldDB" id="A0AAJ5QNI3"/>
<dbReference type="RefSeq" id="WP_271206983.1">
    <property type="nucleotide sequence ID" value="NZ_CP112887.1"/>
</dbReference>
<reference evidence="1 2" key="1">
    <citation type="journal article" date="2023" name="Microbiol. Resour. Announc.">
        <title>Complete Genome Sequence of the First Colistin-Resistant Raoultella electrica Strain.</title>
        <authorList>
            <person name="Aldeia C."/>
            <person name="Campos-Madueno E.I."/>
            <person name="Sendi P."/>
            <person name="Endimiani A."/>
        </authorList>
    </citation>
    <scope>NUCLEOTIDE SEQUENCE [LARGE SCALE GENOMIC DNA]</scope>
    <source>
        <strain evidence="1 2">S2-IND-01-C</strain>
    </source>
</reference>
<evidence type="ECO:0000313" key="2">
    <source>
        <dbReference type="Proteomes" id="UP001210130"/>
    </source>
</evidence>
<name>A0AAJ5QNI3_9ENTR</name>